<dbReference type="InterPro" id="IPR005545">
    <property type="entry name" value="YCII"/>
</dbReference>
<comment type="similarity">
    <text evidence="1">Belongs to the YciI family.</text>
</comment>
<gene>
    <name evidence="3" type="ORF">PQU96_10295</name>
</gene>
<protein>
    <submittedName>
        <fullName evidence="3">YciI family protein</fullName>
    </submittedName>
</protein>
<dbReference type="PANTHER" id="PTHR37828:SF1">
    <property type="entry name" value="YCII-RELATED DOMAIN-CONTAINING PROTEIN"/>
    <property type="match status" value="1"/>
</dbReference>
<dbReference type="Proteomes" id="UP001222030">
    <property type="component" value="Unassembled WGS sequence"/>
</dbReference>
<accession>A0ABT5ISD1</accession>
<keyword evidence="4" id="KW-1185">Reference proteome</keyword>
<dbReference type="EMBL" id="JAQQLE010000008">
    <property type="protein sequence ID" value="MDC7714514.1"/>
    <property type="molecule type" value="Genomic_DNA"/>
</dbReference>
<proteinExistence type="inferred from homology"/>
<organism evidence="3 4">
    <name type="scientific">Vogesella margarita</name>
    <dbReference type="NCBI Taxonomy" id="2984199"/>
    <lineage>
        <taxon>Bacteria</taxon>
        <taxon>Pseudomonadati</taxon>
        <taxon>Pseudomonadota</taxon>
        <taxon>Betaproteobacteria</taxon>
        <taxon>Neisseriales</taxon>
        <taxon>Chromobacteriaceae</taxon>
        <taxon>Vogesella</taxon>
    </lineage>
</organism>
<dbReference type="InterPro" id="IPR011008">
    <property type="entry name" value="Dimeric_a/b-barrel"/>
</dbReference>
<evidence type="ECO:0000313" key="3">
    <source>
        <dbReference type="EMBL" id="MDC7714514.1"/>
    </source>
</evidence>
<sequence length="96" mass="10527">MYIVSLHYAAALEAIDALIPEHVRWLEAAYADGLFLASGRKVPRSGGIILARAMPRAELEQRLAQDPFSRHGVADYSITEFVPSMTSPALACLQEN</sequence>
<evidence type="ECO:0000256" key="1">
    <source>
        <dbReference type="ARBA" id="ARBA00007689"/>
    </source>
</evidence>
<evidence type="ECO:0000313" key="4">
    <source>
        <dbReference type="Proteomes" id="UP001222030"/>
    </source>
</evidence>
<reference evidence="3 4" key="1">
    <citation type="submission" date="2023-01" db="EMBL/GenBank/DDBJ databases">
        <title>Novel species of the genus Vogesella isolated from rivers.</title>
        <authorList>
            <person name="Lu H."/>
        </authorList>
    </citation>
    <scope>NUCLEOTIDE SEQUENCE [LARGE SCALE GENOMIC DNA]</scope>
    <source>
        <strain evidence="3 4">LYT5W</strain>
    </source>
</reference>
<evidence type="ECO:0000259" key="2">
    <source>
        <dbReference type="Pfam" id="PF03795"/>
    </source>
</evidence>
<dbReference type="RefSeq" id="WP_272772229.1">
    <property type="nucleotide sequence ID" value="NZ_JAQQLE010000008.1"/>
</dbReference>
<dbReference type="Gene3D" id="3.30.70.1060">
    <property type="entry name" value="Dimeric alpha+beta barrel"/>
    <property type="match status" value="1"/>
</dbReference>
<dbReference type="SUPFAM" id="SSF54909">
    <property type="entry name" value="Dimeric alpha+beta barrel"/>
    <property type="match status" value="1"/>
</dbReference>
<feature type="domain" description="YCII-related" evidence="2">
    <location>
        <begin position="4"/>
        <end position="81"/>
    </location>
</feature>
<comment type="caution">
    <text evidence="3">The sequence shown here is derived from an EMBL/GenBank/DDBJ whole genome shotgun (WGS) entry which is preliminary data.</text>
</comment>
<dbReference type="Pfam" id="PF03795">
    <property type="entry name" value="YCII"/>
    <property type="match status" value="1"/>
</dbReference>
<name>A0ABT5ISD1_9NEIS</name>
<dbReference type="PANTHER" id="PTHR37828">
    <property type="entry name" value="GSR2449 PROTEIN"/>
    <property type="match status" value="1"/>
</dbReference>